<reference evidence="1 2" key="1">
    <citation type="submission" date="2019-02" db="EMBL/GenBank/DDBJ databases">
        <title>Sequencing the genomes of 1000 actinobacteria strains.</title>
        <authorList>
            <person name="Klenk H.-P."/>
        </authorList>
    </citation>
    <scope>NUCLEOTIDE SEQUENCE [LARGE SCALE GENOMIC DNA]</scope>
    <source>
        <strain evidence="1 2">DSM 45779</strain>
    </source>
</reference>
<comment type="caution">
    <text evidence="1">The sequence shown here is derived from an EMBL/GenBank/DDBJ whole genome shotgun (WGS) entry which is preliminary data.</text>
</comment>
<organism evidence="1 2">
    <name type="scientific">Pseudonocardia sediminis</name>
    <dbReference type="NCBI Taxonomy" id="1397368"/>
    <lineage>
        <taxon>Bacteria</taxon>
        <taxon>Bacillati</taxon>
        <taxon>Actinomycetota</taxon>
        <taxon>Actinomycetes</taxon>
        <taxon>Pseudonocardiales</taxon>
        <taxon>Pseudonocardiaceae</taxon>
        <taxon>Pseudonocardia</taxon>
    </lineage>
</organism>
<dbReference type="EMBL" id="SHKL01000001">
    <property type="protein sequence ID" value="RZT87838.1"/>
    <property type="molecule type" value="Genomic_DNA"/>
</dbReference>
<gene>
    <name evidence="1" type="ORF">EV383_4769</name>
</gene>
<protein>
    <recommendedName>
        <fullName evidence="3">Small CPxCG-related zinc finger protein</fullName>
    </recommendedName>
</protein>
<dbReference type="AlphaFoldDB" id="A0A4Q7V2T9"/>
<evidence type="ECO:0000313" key="2">
    <source>
        <dbReference type="Proteomes" id="UP000291591"/>
    </source>
</evidence>
<evidence type="ECO:0000313" key="1">
    <source>
        <dbReference type="EMBL" id="RZT87838.1"/>
    </source>
</evidence>
<dbReference type="Proteomes" id="UP000291591">
    <property type="component" value="Unassembled WGS sequence"/>
</dbReference>
<accession>A0A4Q7V2T9</accession>
<keyword evidence="2" id="KW-1185">Reference proteome</keyword>
<sequence>MYASRETAWCSCAGCGIEAELPGDETAGVDVPCPDCTTPMNEMWSWDDAA</sequence>
<evidence type="ECO:0008006" key="3">
    <source>
        <dbReference type="Google" id="ProtNLM"/>
    </source>
</evidence>
<name>A0A4Q7V2T9_PSEST</name>
<dbReference type="RefSeq" id="WP_165438474.1">
    <property type="nucleotide sequence ID" value="NZ_SHKL01000001.1"/>
</dbReference>
<proteinExistence type="predicted"/>